<keyword evidence="3" id="KW-1185">Reference proteome</keyword>
<gene>
    <name evidence="2" type="ORF">ACFSC0_09470</name>
</gene>
<dbReference type="PANTHER" id="PTHR36057">
    <property type="match status" value="1"/>
</dbReference>
<dbReference type="InterPro" id="IPR036249">
    <property type="entry name" value="Thioredoxin-like_sf"/>
</dbReference>
<organism evidence="2 3">
    <name type="scientific">Phenylobacterium terrae</name>
    <dbReference type="NCBI Taxonomy" id="2665495"/>
    <lineage>
        <taxon>Bacteria</taxon>
        <taxon>Pseudomonadati</taxon>
        <taxon>Pseudomonadota</taxon>
        <taxon>Alphaproteobacteria</taxon>
        <taxon>Caulobacterales</taxon>
        <taxon>Caulobacteraceae</taxon>
        <taxon>Phenylobacterium</taxon>
    </lineage>
</organism>
<dbReference type="InterPro" id="IPR010634">
    <property type="entry name" value="DUF1223"/>
</dbReference>
<dbReference type="PANTHER" id="PTHR36057:SF1">
    <property type="entry name" value="LIPOPROTEIN LIPID ATTACHMENT SITE-LIKE PROTEIN, PUTATIVE (DUF1223)-RELATED"/>
    <property type="match status" value="1"/>
</dbReference>
<sequence length="231" mass="25430">MGKAALISLVWLAFPALAWAARPPVVVELFTAQGCQACGAANDFVGDLAARKGVLPLTFSVDYWDYTGWSDTFAKAEFAERQRAYVAKLELDEPYTPQVVVDGREQAPGVQAERVEELIEEAARAPRDPPDILFIGERRVDVGSGRPPKGGAEVWLVRYDPREQLVEVKAGDNRGKRVSHRNVVREIVRLGPWRGKPTAYRIRTRAEEGLKTVLLVQGADGGRIIAAAEKP</sequence>
<dbReference type="EMBL" id="JBHUEY010000001">
    <property type="protein sequence ID" value="MFD1783620.1"/>
    <property type="molecule type" value="Genomic_DNA"/>
</dbReference>
<protein>
    <submittedName>
        <fullName evidence="2">DUF1223 domain-containing protein</fullName>
    </submittedName>
</protein>
<evidence type="ECO:0000313" key="2">
    <source>
        <dbReference type="EMBL" id="MFD1783620.1"/>
    </source>
</evidence>
<reference evidence="3" key="1">
    <citation type="journal article" date="2019" name="Int. J. Syst. Evol. Microbiol.">
        <title>The Global Catalogue of Microorganisms (GCM) 10K type strain sequencing project: providing services to taxonomists for standard genome sequencing and annotation.</title>
        <authorList>
            <consortium name="The Broad Institute Genomics Platform"/>
            <consortium name="The Broad Institute Genome Sequencing Center for Infectious Disease"/>
            <person name="Wu L."/>
            <person name="Ma J."/>
        </authorList>
    </citation>
    <scope>NUCLEOTIDE SEQUENCE [LARGE SCALE GENOMIC DNA]</scope>
    <source>
        <strain evidence="3">DFY28</strain>
    </source>
</reference>
<feature type="signal peptide" evidence="1">
    <location>
        <begin position="1"/>
        <end position="20"/>
    </location>
</feature>
<keyword evidence="1" id="KW-0732">Signal</keyword>
<accession>A0ABW4N4L5</accession>
<comment type="caution">
    <text evidence="2">The sequence shown here is derived from an EMBL/GenBank/DDBJ whole genome shotgun (WGS) entry which is preliminary data.</text>
</comment>
<dbReference type="RefSeq" id="WP_377283186.1">
    <property type="nucleotide sequence ID" value="NZ_JBHRSI010000008.1"/>
</dbReference>
<dbReference type="Proteomes" id="UP001597237">
    <property type="component" value="Unassembled WGS sequence"/>
</dbReference>
<dbReference type="SUPFAM" id="SSF52833">
    <property type="entry name" value="Thioredoxin-like"/>
    <property type="match status" value="1"/>
</dbReference>
<name>A0ABW4N4L5_9CAUL</name>
<dbReference type="Pfam" id="PF06764">
    <property type="entry name" value="DUF1223"/>
    <property type="match status" value="1"/>
</dbReference>
<proteinExistence type="predicted"/>
<evidence type="ECO:0000256" key="1">
    <source>
        <dbReference type="SAM" id="SignalP"/>
    </source>
</evidence>
<feature type="chain" id="PRO_5047148103" evidence="1">
    <location>
        <begin position="21"/>
        <end position="231"/>
    </location>
</feature>
<evidence type="ECO:0000313" key="3">
    <source>
        <dbReference type="Proteomes" id="UP001597237"/>
    </source>
</evidence>